<evidence type="ECO:0000313" key="2">
    <source>
        <dbReference type="Proteomes" id="UP000010483"/>
    </source>
</evidence>
<keyword evidence="2" id="KW-1185">Reference proteome</keyword>
<proteinExistence type="predicted"/>
<dbReference type="BioCyc" id="CSTA292563:G1353-2223-MONOMER"/>
<sequence length="180" mass="20988">MPTIYDGDVRNILIKDYLAEDLEIYFRDINFDDYLIINQKNLLPSWEQKIKSLGFFLFKSQVNLVNNSLAEEQEKERLLRVFLLIGRKIYNDCQLNKTFIEVISSDTGLPIYSKKGTDFFSLPLLIERYLNKIKRVDNCCGLSHPHWGRAMYPCLIVSSASCEKLREIININAIQIETNT</sequence>
<dbReference type="STRING" id="292563.Cyast_2219"/>
<accession>K9YPZ0</accession>
<dbReference type="eggNOG" id="ENOG5031CWS">
    <property type="taxonomic scope" value="Bacteria"/>
</dbReference>
<evidence type="ECO:0008006" key="3">
    <source>
        <dbReference type="Google" id="ProtNLM"/>
    </source>
</evidence>
<dbReference type="Proteomes" id="UP000010483">
    <property type="component" value="Chromosome"/>
</dbReference>
<evidence type="ECO:0000313" key="1">
    <source>
        <dbReference type="EMBL" id="AFZ48168.1"/>
    </source>
</evidence>
<dbReference type="HOGENOM" id="CLU_097729_0_0_3"/>
<dbReference type="KEGG" id="csn:Cyast_2219"/>
<dbReference type="EMBL" id="CP003940">
    <property type="protein sequence ID" value="AFZ48168.1"/>
    <property type="molecule type" value="Genomic_DNA"/>
</dbReference>
<name>K9YPZ0_CYASC</name>
<reference evidence="2" key="1">
    <citation type="journal article" date="2013" name="Proc. Natl. Acad. Sci. U.S.A.">
        <title>Improving the coverage of the cyanobacterial phylum using diversity-driven genome sequencing.</title>
        <authorList>
            <person name="Shih P.M."/>
            <person name="Wu D."/>
            <person name="Latifi A."/>
            <person name="Axen S.D."/>
            <person name="Fewer D.P."/>
            <person name="Talla E."/>
            <person name="Calteau A."/>
            <person name="Cai F."/>
            <person name="Tandeau de Marsac N."/>
            <person name="Rippka R."/>
            <person name="Herdman M."/>
            <person name="Sivonen K."/>
            <person name="Coursin T."/>
            <person name="Laurent T."/>
            <person name="Goodwin L."/>
            <person name="Nolan M."/>
            <person name="Davenport K.W."/>
            <person name="Han C.S."/>
            <person name="Rubin E.M."/>
            <person name="Eisen J.A."/>
            <person name="Woyke T."/>
            <person name="Gugger M."/>
            <person name="Kerfeld C.A."/>
        </authorList>
    </citation>
    <scope>NUCLEOTIDE SEQUENCE [LARGE SCALE GENOMIC DNA]</scope>
    <source>
        <strain evidence="2">ATCC 29140 / PCC 7202</strain>
    </source>
</reference>
<protein>
    <recommendedName>
        <fullName evidence="3">Methylmalonic aciduria and homocystinuria type D protein</fullName>
    </recommendedName>
</protein>
<organism evidence="1 2">
    <name type="scientific">Cyanobacterium stanieri (strain ATCC 29140 / PCC 7202)</name>
    <dbReference type="NCBI Taxonomy" id="292563"/>
    <lineage>
        <taxon>Bacteria</taxon>
        <taxon>Bacillati</taxon>
        <taxon>Cyanobacteriota</taxon>
        <taxon>Cyanophyceae</taxon>
        <taxon>Oscillatoriophycideae</taxon>
        <taxon>Chroococcales</taxon>
        <taxon>Geminocystaceae</taxon>
        <taxon>Cyanobacterium</taxon>
    </lineage>
</organism>
<dbReference type="AlphaFoldDB" id="K9YPZ0"/>
<gene>
    <name evidence="1" type="ordered locus">Cyast_2219</name>
</gene>